<proteinExistence type="inferred from homology"/>
<dbReference type="Pfam" id="PF01554">
    <property type="entry name" value="MatE"/>
    <property type="match status" value="2"/>
</dbReference>
<feature type="transmembrane region" description="Helical" evidence="6">
    <location>
        <begin position="441"/>
        <end position="464"/>
    </location>
</feature>
<dbReference type="OrthoDB" id="2126698at2759"/>
<evidence type="ECO:0000256" key="6">
    <source>
        <dbReference type="SAM" id="Phobius"/>
    </source>
</evidence>
<reference evidence="7" key="1">
    <citation type="submission" date="2021-03" db="EMBL/GenBank/DDBJ databases">
        <title>Draft genome sequence of rust myrtle Austropuccinia psidii MF-1, a brazilian biotype.</title>
        <authorList>
            <person name="Quecine M.C."/>
            <person name="Pachon D.M.R."/>
            <person name="Bonatelli M.L."/>
            <person name="Correr F.H."/>
            <person name="Franceschini L.M."/>
            <person name="Leite T.F."/>
            <person name="Margarido G.R.A."/>
            <person name="Almeida C.A."/>
            <person name="Ferrarezi J.A."/>
            <person name="Labate C.A."/>
        </authorList>
    </citation>
    <scope>NUCLEOTIDE SEQUENCE</scope>
    <source>
        <strain evidence="7">MF-1</strain>
    </source>
</reference>
<gene>
    <name evidence="7" type="ORF">O181_010177</name>
</gene>
<feature type="transmembrane region" description="Helical" evidence="6">
    <location>
        <begin position="218"/>
        <end position="240"/>
    </location>
</feature>
<evidence type="ECO:0000313" key="7">
    <source>
        <dbReference type="EMBL" id="MBW0470462.1"/>
    </source>
</evidence>
<dbReference type="NCBIfam" id="TIGR00797">
    <property type="entry name" value="matE"/>
    <property type="match status" value="1"/>
</dbReference>
<dbReference type="AlphaFoldDB" id="A0A9Q3BT79"/>
<accession>A0A9Q3BT79</accession>
<comment type="caution">
    <text evidence="7">The sequence shown here is derived from an EMBL/GenBank/DDBJ whole genome shotgun (WGS) entry which is preliminary data.</text>
</comment>
<dbReference type="Proteomes" id="UP000765509">
    <property type="component" value="Unassembled WGS sequence"/>
</dbReference>
<dbReference type="GO" id="GO:0042910">
    <property type="term" value="F:xenobiotic transmembrane transporter activity"/>
    <property type="evidence" value="ECO:0007669"/>
    <property type="project" value="InterPro"/>
</dbReference>
<feature type="transmembrane region" description="Helical" evidence="6">
    <location>
        <begin position="189"/>
        <end position="212"/>
    </location>
</feature>
<dbReference type="GO" id="GO:0015297">
    <property type="term" value="F:antiporter activity"/>
    <property type="evidence" value="ECO:0007669"/>
    <property type="project" value="InterPro"/>
</dbReference>
<feature type="transmembrane region" description="Helical" evidence="6">
    <location>
        <begin position="373"/>
        <end position="394"/>
    </location>
</feature>
<evidence type="ECO:0008006" key="9">
    <source>
        <dbReference type="Google" id="ProtNLM"/>
    </source>
</evidence>
<dbReference type="CDD" id="cd13132">
    <property type="entry name" value="MATE_eukaryotic"/>
    <property type="match status" value="1"/>
</dbReference>
<dbReference type="InterPro" id="IPR002528">
    <property type="entry name" value="MATE_fam"/>
</dbReference>
<evidence type="ECO:0000256" key="4">
    <source>
        <dbReference type="ARBA" id="ARBA00022989"/>
    </source>
</evidence>
<keyword evidence="5 6" id="KW-0472">Membrane</keyword>
<feature type="transmembrane region" description="Helical" evidence="6">
    <location>
        <begin position="298"/>
        <end position="317"/>
    </location>
</feature>
<keyword evidence="8" id="KW-1185">Reference proteome</keyword>
<comment type="subcellular location">
    <subcellularLocation>
        <location evidence="1">Membrane</location>
        <topology evidence="1">Multi-pass membrane protein</topology>
    </subcellularLocation>
</comment>
<evidence type="ECO:0000256" key="5">
    <source>
        <dbReference type="ARBA" id="ARBA00023136"/>
    </source>
</evidence>
<dbReference type="EMBL" id="AVOT02002464">
    <property type="protein sequence ID" value="MBW0470462.1"/>
    <property type="molecule type" value="Genomic_DNA"/>
</dbReference>
<feature type="transmembrane region" description="Helical" evidence="6">
    <location>
        <begin position="415"/>
        <end position="435"/>
    </location>
</feature>
<feature type="transmembrane region" description="Helical" evidence="6">
    <location>
        <begin position="261"/>
        <end position="286"/>
    </location>
</feature>
<feature type="transmembrane region" description="Helical" evidence="6">
    <location>
        <begin position="123"/>
        <end position="148"/>
    </location>
</feature>
<protein>
    <recommendedName>
        <fullName evidence="9">MATE efflux family protein</fullName>
    </recommendedName>
</protein>
<dbReference type="GO" id="GO:0016020">
    <property type="term" value="C:membrane"/>
    <property type="evidence" value="ECO:0007669"/>
    <property type="project" value="UniProtKB-SubCell"/>
</dbReference>
<name>A0A9Q3BT79_9BASI</name>
<sequence length="479" mass="52071">MSECPHESSIFLASDDTEAEGDSTKQFDWKWLVQEQWLAMKISFSIAFTYMLQNCLQVSSVILCGHLVGQDALSIAAISYMWATVTSGCLALGGSTALDTLASTTFTSSSNPHDMGVLLQRSIIILLLLNLPLLIFWWFIAPVLLFLGQDPLLAARTQEFLRILSFGSPGYLLFEIFKKFLQVQGILHASTVVLIFVSPIHVLLNWAFIYWLDYGAHGAAIGASITYWIAFLLILALVRFGDGYKAWGGLSKKCFDDFWKMTKLSLSGFVMVGTQCWALTIVTLTAGRISVLAMDTQSVIMTLAQISATIPFGISVAASSRMGNILGNGQIRFVKQVVISSLLLATLMGGVLGSILVATRKSFGYLFTRDEKIVAAVARVLPIAAAVQITDGWAQACAGILRGTGMQHFGAAMNIVAYYAMALPLGLALAFSAHMGLVGLWLAQCLASLFIAILEFGLICCLDWGKEVSKARKRVKTHS</sequence>
<organism evidence="7 8">
    <name type="scientific">Austropuccinia psidii MF-1</name>
    <dbReference type="NCBI Taxonomy" id="1389203"/>
    <lineage>
        <taxon>Eukaryota</taxon>
        <taxon>Fungi</taxon>
        <taxon>Dikarya</taxon>
        <taxon>Basidiomycota</taxon>
        <taxon>Pucciniomycotina</taxon>
        <taxon>Pucciniomycetes</taxon>
        <taxon>Pucciniales</taxon>
        <taxon>Sphaerophragmiaceae</taxon>
        <taxon>Austropuccinia</taxon>
    </lineage>
</organism>
<dbReference type="GO" id="GO:1990961">
    <property type="term" value="P:xenobiotic detoxification by transmembrane export across the plasma membrane"/>
    <property type="evidence" value="ECO:0007669"/>
    <property type="project" value="InterPro"/>
</dbReference>
<feature type="transmembrane region" description="Helical" evidence="6">
    <location>
        <begin position="337"/>
        <end position="358"/>
    </location>
</feature>
<keyword evidence="3 6" id="KW-0812">Transmembrane</keyword>
<comment type="similarity">
    <text evidence="2">Belongs to the multi antimicrobial extrusion (MATE) (TC 2.A.66.1) family.</text>
</comment>
<feature type="transmembrane region" description="Helical" evidence="6">
    <location>
        <begin position="160"/>
        <end position="177"/>
    </location>
</feature>
<dbReference type="PANTHER" id="PTHR11206">
    <property type="entry name" value="MULTIDRUG RESISTANCE PROTEIN"/>
    <property type="match status" value="1"/>
</dbReference>
<keyword evidence="4 6" id="KW-1133">Transmembrane helix</keyword>
<dbReference type="InterPro" id="IPR045069">
    <property type="entry name" value="MATE_euk"/>
</dbReference>
<evidence type="ECO:0000256" key="1">
    <source>
        <dbReference type="ARBA" id="ARBA00004141"/>
    </source>
</evidence>
<evidence type="ECO:0000256" key="2">
    <source>
        <dbReference type="ARBA" id="ARBA00010199"/>
    </source>
</evidence>
<evidence type="ECO:0000256" key="3">
    <source>
        <dbReference type="ARBA" id="ARBA00022692"/>
    </source>
</evidence>
<evidence type="ECO:0000313" key="8">
    <source>
        <dbReference type="Proteomes" id="UP000765509"/>
    </source>
</evidence>